<comment type="similarity">
    <text evidence="2">Belongs to the EamA transporter family.</text>
</comment>
<proteinExistence type="inferred from homology"/>
<evidence type="ECO:0000256" key="5">
    <source>
        <dbReference type="ARBA" id="ARBA00023136"/>
    </source>
</evidence>
<feature type="transmembrane region" description="Helical" evidence="6">
    <location>
        <begin position="130"/>
        <end position="147"/>
    </location>
</feature>
<dbReference type="Proteomes" id="UP000441389">
    <property type="component" value="Unassembled WGS sequence"/>
</dbReference>
<evidence type="ECO:0000256" key="4">
    <source>
        <dbReference type="ARBA" id="ARBA00022989"/>
    </source>
</evidence>
<feature type="transmembrane region" description="Helical" evidence="6">
    <location>
        <begin position="159"/>
        <end position="179"/>
    </location>
</feature>
<keyword evidence="4 6" id="KW-1133">Transmembrane helix</keyword>
<evidence type="ECO:0000313" key="8">
    <source>
        <dbReference type="EMBL" id="MVO76694.1"/>
    </source>
</evidence>
<keyword evidence="3 6" id="KW-0812">Transmembrane</keyword>
<dbReference type="Pfam" id="PF00892">
    <property type="entry name" value="EamA"/>
    <property type="match status" value="2"/>
</dbReference>
<evidence type="ECO:0000256" key="2">
    <source>
        <dbReference type="ARBA" id="ARBA00007362"/>
    </source>
</evidence>
<feature type="transmembrane region" description="Helical" evidence="6">
    <location>
        <begin position="12"/>
        <end position="32"/>
    </location>
</feature>
<evidence type="ECO:0000313" key="9">
    <source>
        <dbReference type="Proteomes" id="UP000441389"/>
    </source>
</evidence>
<accession>A0A6I4IX66</accession>
<feature type="domain" description="EamA" evidence="7">
    <location>
        <begin position="20"/>
        <end position="146"/>
    </location>
</feature>
<evidence type="ECO:0000256" key="3">
    <source>
        <dbReference type="ARBA" id="ARBA00022692"/>
    </source>
</evidence>
<feature type="transmembrane region" description="Helical" evidence="6">
    <location>
        <begin position="256"/>
        <end position="274"/>
    </location>
</feature>
<comment type="caution">
    <text evidence="8">The sequence shown here is derived from an EMBL/GenBank/DDBJ whole genome shotgun (WGS) entry which is preliminary data.</text>
</comment>
<dbReference type="InterPro" id="IPR050638">
    <property type="entry name" value="AA-Vitamin_Transporters"/>
</dbReference>
<dbReference type="PANTHER" id="PTHR32322">
    <property type="entry name" value="INNER MEMBRANE TRANSPORTER"/>
    <property type="match status" value="1"/>
</dbReference>
<reference evidence="8 9" key="1">
    <citation type="submission" date="2019-12" db="EMBL/GenBank/DDBJ databases">
        <authorList>
            <person name="Huq M.A."/>
        </authorList>
    </citation>
    <scope>NUCLEOTIDE SEQUENCE [LARGE SCALE GENOMIC DNA]</scope>
    <source>
        <strain evidence="8 9">MAH-20</strain>
    </source>
</reference>
<gene>
    <name evidence="8" type="ORF">GON01_01895</name>
</gene>
<feature type="transmembrane region" description="Helical" evidence="6">
    <location>
        <begin position="44"/>
        <end position="62"/>
    </location>
</feature>
<feature type="transmembrane region" description="Helical" evidence="6">
    <location>
        <begin position="99"/>
        <end position="123"/>
    </location>
</feature>
<evidence type="ECO:0000256" key="1">
    <source>
        <dbReference type="ARBA" id="ARBA00004141"/>
    </source>
</evidence>
<dbReference type="PANTHER" id="PTHR32322:SF2">
    <property type="entry name" value="EAMA DOMAIN-CONTAINING PROTEIN"/>
    <property type="match status" value="1"/>
</dbReference>
<name>A0A6I4IX66_9SPHN</name>
<dbReference type="AlphaFoldDB" id="A0A6I4IX66"/>
<feature type="transmembrane region" description="Helical" evidence="6">
    <location>
        <begin position="224"/>
        <end position="244"/>
    </location>
</feature>
<dbReference type="InterPro" id="IPR037185">
    <property type="entry name" value="EmrE-like"/>
</dbReference>
<organism evidence="8 9">
    <name type="scientific">Sphingomonas horti</name>
    <dbReference type="NCBI Taxonomy" id="2682842"/>
    <lineage>
        <taxon>Bacteria</taxon>
        <taxon>Pseudomonadati</taxon>
        <taxon>Pseudomonadota</taxon>
        <taxon>Alphaproteobacteria</taxon>
        <taxon>Sphingomonadales</taxon>
        <taxon>Sphingomonadaceae</taxon>
        <taxon>Sphingomonas</taxon>
    </lineage>
</organism>
<keyword evidence="9" id="KW-1185">Reference proteome</keyword>
<evidence type="ECO:0000259" key="7">
    <source>
        <dbReference type="Pfam" id="PF00892"/>
    </source>
</evidence>
<dbReference type="GO" id="GO:0016020">
    <property type="term" value="C:membrane"/>
    <property type="evidence" value="ECO:0007669"/>
    <property type="project" value="UniProtKB-SubCell"/>
</dbReference>
<protein>
    <submittedName>
        <fullName evidence="8">EamA family transporter</fullName>
    </submittedName>
</protein>
<dbReference type="SUPFAM" id="SSF103481">
    <property type="entry name" value="Multidrug resistance efflux transporter EmrE"/>
    <property type="match status" value="2"/>
</dbReference>
<comment type="subcellular location">
    <subcellularLocation>
        <location evidence="1">Membrane</location>
        <topology evidence="1">Multi-pass membrane protein</topology>
    </subcellularLocation>
</comment>
<feature type="transmembrane region" description="Helical" evidence="6">
    <location>
        <begin position="191"/>
        <end position="212"/>
    </location>
</feature>
<sequence>MSEAPLPRRVRAHVLVPFAVITLIWGSTWLVIRDQLGVVPPSWSVTYRFLTASVAMILYAVVTRTPLRIARADWGLVLLVGVTQFVLNFNLVYRAEHYVTSGLVAVVFALLLVPNAVLARIFLKQGLSRPFAIGSLVALLGIALLFAHELRLDGADNGAVFRGIGLTLLAVLSASIANVVQGAERARALPVAALVAWSMVVGTVADGAIAWATSGPPVIDTRPGYLAGVLYLGLAASALSFLLYYRIIREIGAARAAYSSVLIPILAMGFSTAFEGYRWSVTAALGGALTLAGLIVALSARRPSR</sequence>
<feature type="domain" description="EamA" evidence="7">
    <location>
        <begin position="162"/>
        <end position="297"/>
    </location>
</feature>
<evidence type="ECO:0000256" key="6">
    <source>
        <dbReference type="SAM" id="Phobius"/>
    </source>
</evidence>
<feature type="transmembrane region" description="Helical" evidence="6">
    <location>
        <begin position="74"/>
        <end position="93"/>
    </location>
</feature>
<dbReference type="EMBL" id="WQMS01000001">
    <property type="protein sequence ID" value="MVO76694.1"/>
    <property type="molecule type" value="Genomic_DNA"/>
</dbReference>
<feature type="transmembrane region" description="Helical" evidence="6">
    <location>
        <begin position="280"/>
        <end position="300"/>
    </location>
</feature>
<keyword evidence="5 6" id="KW-0472">Membrane</keyword>
<dbReference type="RefSeq" id="WP_181600172.1">
    <property type="nucleotide sequence ID" value="NZ_WQMS01000001.1"/>
</dbReference>
<dbReference type="InterPro" id="IPR000620">
    <property type="entry name" value="EamA_dom"/>
</dbReference>